<evidence type="ECO:0000259" key="1">
    <source>
        <dbReference type="Pfam" id="PF06725"/>
    </source>
</evidence>
<dbReference type="RefSeq" id="WP_121250737.1">
    <property type="nucleotide sequence ID" value="NZ_RBIL01000001.1"/>
</dbReference>
<protein>
    <submittedName>
        <fullName evidence="2">3D (Asp-Asp-Asp) domain-containing protein</fullName>
    </submittedName>
</protein>
<dbReference type="InterPro" id="IPR010611">
    <property type="entry name" value="3D_dom"/>
</dbReference>
<name>A0A660LJ13_9ACTN</name>
<organism evidence="2 3">
    <name type="scientific">Solirubrobacter pauli</name>
    <dbReference type="NCBI Taxonomy" id="166793"/>
    <lineage>
        <taxon>Bacteria</taxon>
        <taxon>Bacillati</taxon>
        <taxon>Actinomycetota</taxon>
        <taxon>Thermoleophilia</taxon>
        <taxon>Solirubrobacterales</taxon>
        <taxon>Solirubrobacteraceae</taxon>
        <taxon>Solirubrobacter</taxon>
    </lineage>
</organism>
<dbReference type="InterPro" id="IPR059180">
    <property type="entry name" value="3D_YorM"/>
</dbReference>
<evidence type="ECO:0000313" key="3">
    <source>
        <dbReference type="Proteomes" id="UP000278962"/>
    </source>
</evidence>
<dbReference type="EMBL" id="RBIL01000001">
    <property type="protein sequence ID" value="RKQ92971.1"/>
    <property type="molecule type" value="Genomic_DNA"/>
</dbReference>
<dbReference type="InterPro" id="IPR036908">
    <property type="entry name" value="RlpA-like_sf"/>
</dbReference>
<accession>A0A660LJ13</accession>
<dbReference type="SUPFAM" id="SSF50685">
    <property type="entry name" value="Barwin-like endoglucanases"/>
    <property type="match status" value="1"/>
</dbReference>
<gene>
    <name evidence="2" type="ORF">C8N24_2828</name>
</gene>
<feature type="domain" description="3D" evidence="1">
    <location>
        <begin position="123"/>
        <end position="182"/>
    </location>
</feature>
<dbReference type="GO" id="GO:0019867">
    <property type="term" value="C:outer membrane"/>
    <property type="evidence" value="ECO:0007669"/>
    <property type="project" value="InterPro"/>
</dbReference>
<dbReference type="Proteomes" id="UP000278962">
    <property type="component" value="Unassembled WGS sequence"/>
</dbReference>
<reference evidence="2 3" key="1">
    <citation type="submission" date="2018-10" db="EMBL/GenBank/DDBJ databases">
        <title>Genomic Encyclopedia of Archaeal and Bacterial Type Strains, Phase II (KMG-II): from individual species to whole genera.</title>
        <authorList>
            <person name="Goeker M."/>
        </authorList>
    </citation>
    <scope>NUCLEOTIDE SEQUENCE [LARGE SCALE GENOMIC DNA]</scope>
    <source>
        <strain evidence="2 3">DSM 14954</strain>
    </source>
</reference>
<proteinExistence type="predicted"/>
<dbReference type="Pfam" id="PF06725">
    <property type="entry name" value="3D"/>
    <property type="match status" value="1"/>
</dbReference>
<evidence type="ECO:0000313" key="2">
    <source>
        <dbReference type="EMBL" id="RKQ92971.1"/>
    </source>
</evidence>
<dbReference type="GO" id="GO:0009254">
    <property type="term" value="P:peptidoglycan turnover"/>
    <property type="evidence" value="ECO:0007669"/>
    <property type="project" value="InterPro"/>
</dbReference>
<dbReference type="Gene3D" id="2.40.40.10">
    <property type="entry name" value="RlpA-like domain"/>
    <property type="match status" value="1"/>
</dbReference>
<dbReference type="GO" id="GO:0004553">
    <property type="term" value="F:hydrolase activity, hydrolyzing O-glycosyl compounds"/>
    <property type="evidence" value="ECO:0007669"/>
    <property type="project" value="InterPro"/>
</dbReference>
<comment type="caution">
    <text evidence="2">The sequence shown here is derived from an EMBL/GenBank/DDBJ whole genome shotgun (WGS) entry which is preliminary data.</text>
</comment>
<sequence length="364" mass="38193">MTPHRRPVWPWLIAAPALGLLVVVLGIVLLLAGAAQQCDSPPTTNSTIDLAVPGTLGGVAGTGLTRAQVDGVRNDSPYAGRRVTPGEYLATSYGPPWGGIQGAGLATSGGLRIGGGAPRWYQVAVDPQLISHGTLVYLWPNPFSWTGPFLAADTGGAIRGRRIDFYDWRGRLAQYAWGHRHTAVSEWPRADEPDEAGLACERANAAAGDKPALALPGARGRVTVAPLANAPGRPLLPELLELLERVAGIAGRDIVLTTGTNHGERTSSGRISDHVLGLAGDFGSVANQFPLGGGFGTRLAAAGLRAAGVSESEAWRLAQAGGGHDVCFDGWRVQVIWRTGDHFDHVHIGLRRGCGFGGVRTFQI</sequence>
<keyword evidence="3" id="KW-1185">Reference proteome</keyword>
<dbReference type="AlphaFoldDB" id="A0A660LJ13"/>
<dbReference type="OrthoDB" id="9798935at2"/>
<dbReference type="CDD" id="cd14667">
    <property type="entry name" value="3D_containing_proteins"/>
    <property type="match status" value="1"/>
</dbReference>